<dbReference type="EMBL" id="VCQV01000005">
    <property type="protein sequence ID" value="TWP37586.1"/>
    <property type="molecule type" value="Genomic_DNA"/>
</dbReference>
<dbReference type="AlphaFoldDB" id="A0A563E505"/>
<organism evidence="4 5">
    <name type="scientific">Leekyejoonella antrihumi</name>
    <dbReference type="NCBI Taxonomy" id="1660198"/>
    <lineage>
        <taxon>Bacteria</taxon>
        <taxon>Bacillati</taxon>
        <taxon>Actinomycetota</taxon>
        <taxon>Actinomycetes</taxon>
        <taxon>Micrococcales</taxon>
        <taxon>Dermacoccaceae</taxon>
        <taxon>Leekyejoonella</taxon>
    </lineage>
</organism>
<dbReference type="GO" id="GO:0016878">
    <property type="term" value="F:acid-thiol ligase activity"/>
    <property type="evidence" value="ECO:0007669"/>
    <property type="project" value="TreeGrafter"/>
</dbReference>
<dbReference type="Gene3D" id="3.30.300.30">
    <property type="match status" value="1"/>
</dbReference>
<dbReference type="RefSeq" id="WP_146315653.1">
    <property type="nucleotide sequence ID" value="NZ_VCQV01000005.1"/>
</dbReference>
<dbReference type="Pfam" id="PF00501">
    <property type="entry name" value="AMP-binding"/>
    <property type="match status" value="1"/>
</dbReference>
<gene>
    <name evidence="4" type="ORF">FGL98_05040</name>
</gene>
<evidence type="ECO:0000256" key="1">
    <source>
        <dbReference type="ARBA" id="ARBA00022598"/>
    </source>
</evidence>
<evidence type="ECO:0000259" key="2">
    <source>
        <dbReference type="Pfam" id="PF00501"/>
    </source>
</evidence>
<proteinExistence type="predicted"/>
<dbReference type="PANTHER" id="PTHR43352:SF1">
    <property type="entry name" value="ANTHRANILATE--COA LIGASE"/>
    <property type="match status" value="1"/>
</dbReference>
<keyword evidence="1" id="KW-0436">Ligase</keyword>
<dbReference type="OrthoDB" id="9803968at2"/>
<evidence type="ECO:0000313" key="4">
    <source>
        <dbReference type="EMBL" id="TWP37586.1"/>
    </source>
</evidence>
<evidence type="ECO:0000259" key="3">
    <source>
        <dbReference type="Pfam" id="PF13193"/>
    </source>
</evidence>
<comment type="caution">
    <text evidence="4">The sequence shown here is derived from an EMBL/GenBank/DDBJ whole genome shotgun (WGS) entry which is preliminary data.</text>
</comment>
<feature type="domain" description="AMP-dependent synthetase/ligase" evidence="2">
    <location>
        <begin position="19"/>
        <end position="386"/>
    </location>
</feature>
<dbReference type="Proteomes" id="UP000320244">
    <property type="component" value="Unassembled WGS sequence"/>
</dbReference>
<reference evidence="4 5" key="2">
    <citation type="submission" date="2019-08" db="EMBL/GenBank/DDBJ databases">
        <title>Jejuicoccus antrihumi gen. nov., sp. nov., a new member of the family Dermacoccaceae isolated from a cave.</title>
        <authorList>
            <person name="Schumann P."/>
            <person name="Kim I.S."/>
        </authorList>
    </citation>
    <scope>NUCLEOTIDE SEQUENCE [LARGE SCALE GENOMIC DNA]</scope>
    <source>
        <strain evidence="4 5">C5-26</strain>
    </source>
</reference>
<evidence type="ECO:0000313" key="5">
    <source>
        <dbReference type="Proteomes" id="UP000320244"/>
    </source>
</evidence>
<accession>A0A563E505</accession>
<feature type="domain" description="AMP-binding enzyme C-terminal" evidence="3">
    <location>
        <begin position="438"/>
        <end position="508"/>
    </location>
</feature>
<dbReference type="InterPro" id="IPR045851">
    <property type="entry name" value="AMP-bd_C_sf"/>
</dbReference>
<dbReference type="SUPFAM" id="SSF56801">
    <property type="entry name" value="Acetyl-CoA synthetase-like"/>
    <property type="match status" value="1"/>
</dbReference>
<dbReference type="Pfam" id="PF13193">
    <property type="entry name" value="AMP-binding_C"/>
    <property type="match status" value="1"/>
</dbReference>
<reference evidence="4 5" key="1">
    <citation type="submission" date="2019-05" db="EMBL/GenBank/DDBJ databases">
        <authorList>
            <person name="Lee S.D."/>
        </authorList>
    </citation>
    <scope>NUCLEOTIDE SEQUENCE [LARGE SCALE GENOMIC DNA]</scope>
    <source>
        <strain evidence="4 5">C5-26</strain>
    </source>
</reference>
<keyword evidence="5" id="KW-1185">Reference proteome</keyword>
<dbReference type="PROSITE" id="PS00455">
    <property type="entry name" value="AMP_BINDING"/>
    <property type="match status" value="1"/>
</dbReference>
<dbReference type="GO" id="GO:0044550">
    <property type="term" value="P:secondary metabolite biosynthetic process"/>
    <property type="evidence" value="ECO:0007669"/>
    <property type="project" value="TreeGrafter"/>
</dbReference>
<name>A0A563E505_9MICO</name>
<dbReference type="InterPro" id="IPR020845">
    <property type="entry name" value="AMP-binding_CS"/>
</dbReference>
<protein>
    <submittedName>
        <fullName evidence="4">AMP-binding protein</fullName>
    </submittedName>
</protein>
<dbReference type="PANTHER" id="PTHR43352">
    <property type="entry name" value="ACETYL-COA SYNTHETASE"/>
    <property type="match status" value="1"/>
</dbReference>
<dbReference type="InterPro" id="IPR042099">
    <property type="entry name" value="ANL_N_sf"/>
</dbReference>
<dbReference type="InterPro" id="IPR000873">
    <property type="entry name" value="AMP-dep_synth/lig_dom"/>
</dbReference>
<dbReference type="Gene3D" id="3.40.50.12780">
    <property type="entry name" value="N-terminal domain of ligase-like"/>
    <property type="match status" value="1"/>
</dbReference>
<sequence>MQVEAGSLTRLAAVWFGAKTALTAVAGDGTTSSQSFAELNESANRIGSGMVELGVRRGDRVGVLAYNTPEVFQIWLGCEKHNLVREVLHTHIAMDDHVWSLDHVGATALLFDTRFTKEIESCRSRLQTVKHLIAIGPDAPEWAVPYADVVAAGRASEPLLDVDENAANFLQLSSGTTGHPKPWVKTYRSWQAVIDHNLHHFDTFGPGIPPVGLDDVNLHFHALQWAAGFQTLYPYLIRGARSVLLDDAEFDPEVIVDTILREGVTATFAPGPLWGPILDEVEKRGGIDHRLRRVVIFFGTPDLLDRTTKLLGPVWAHGFGSTEQGAITTRLLPHELDGHPERRASVGRSGGPFFEIAIKDQEGNTLAPGEVGEIAVRSAMSLGEYWGMPEKTAEATFPGDWFRPFDVGYLDEDGYLYYADRAVDTITIDGAVVYPHLVEAAVTGHPDVANCGVIGMGEPDRQSVVAVVQLRPGCSPDDELTSSILAFVRSTLTERECPARIEYRTELPTVLGGAKVQRAELRTQLTGAGR</sequence>
<dbReference type="InterPro" id="IPR025110">
    <property type="entry name" value="AMP-bd_C"/>
</dbReference>